<protein>
    <submittedName>
        <fullName evidence="1">Phage protein</fullName>
    </submittedName>
</protein>
<gene>
    <name evidence="1" type="ORF">MNBD_GAMMA07-168</name>
</gene>
<dbReference type="AlphaFoldDB" id="A0A3B0WGN7"/>
<proteinExistence type="predicted"/>
<dbReference type="InterPro" id="IPR009241">
    <property type="entry name" value="HigB-like"/>
</dbReference>
<reference evidence="1" key="1">
    <citation type="submission" date="2018-06" db="EMBL/GenBank/DDBJ databases">
        <authorList>
            <person name="Zhirakovskaya E."/>
        </authorList>
    </citation>
    <scope>NUCLEOTIDE SEQUENCE</scope>
</reference>
<sequence>MITKKTLHWVGTSLDDLKGFPLNIKRDAGYQLDRVQSGNDPDDWKPMKTVGAGVREIRLKGTDGIYRIFYIVVTDSSVYVLHAFKKTSQKTPKKDIDKCKGRFKEVMRTK</sequence>
<dbReference type="Pfam" id="PF05973">
    <property type="entry name" value="Gp49"/>
    <property type="match status" value="1"/>
</dbReference>
<organism evidence="1">
    <name type="scientific">hydrothermal vent metagenome</name>
    <dbReference type="NCBI Taxonomy" id="652676"/>
    <lineage>
        <taxon>unclassified sequences</taxon>
        <taxon>metagenomes</taxon>
        <taxon>ecological metagenomes</taxon>
    </lineage>
</organism>
<accession>A0A3B0WGN7</accession>
<name>A0A3B0WGN7_9ZZZZ</name>
<evidence type="ECO:0000313" key="1">
    <source>
        <dbReference type="EMBL" id="VAW54471.1"/>
    </source>
</evidence>
<dbReference type="EMBL" id="UOFF01000059">
    <property type="protein sequence ID" value="VAW54471.1"/>
    <property type="molecule type" value="Genomic_DNA"/>
</dbReference>